<name>A0A498SMZ3_ACAVI</name>
<gene>
    <name evidence="3" type="ORF">NAV_LOCUS7975</name>
</gene>
<feature type="compositionally biased region" description="Pro residues" evidence="2">
    <location>
        <begin position="35"/>
        <end position="46"/>
    </location>
</feature>
<feature type="region of interest" description="Disordered" evidence="2">
    <location>
        <begin position="18"/>
        <end position="55"/>
    </location>
</feature>
<keyword evidence="1" id="KW-0175">Coiled coil</keyword>
<organism evidence="3 4">
    <name type="scientific">Acanthocheilonema viteae</name>
    <name type="common">Filarial nematode worm</name>
    <name type="synonym">Dipetalonema viteae</name>
    <dbReference type="NCBI Taxonomy" id="6277"/>
    <lineage>
        <taxon>Eukaryota</taxon>
        <taxon>Metazoa</taxon>
        <taxon>Ecdysozoa</taxon>
        <taxon>Nematoda</taxon>
        <taxon>Chromadorea</taxon>
        <taxon>Rhabditida</taxon>
        <taxon>Spirurina</taxon>
        <taxon>Spiruromorpha</taxon>
        <taxon>Filarioidea</taxon>
        <taxon>Onchocercidae</taxon>
        <taxon>Acanthocheilonema</taxon>
    </lineage>
</organism>
<protein>
    <submittedName>
        <fullName evidence="3">Uncharacterized protein</fullName>
    </submittedName>
</protein>
<evidence type="ECO:0000256" key="2">
    <source>
        <dbReference type="SAM" id="MobiDB-lite"/>
    </source>
</evidence>
<dbReference type="OrthoDB" id="5867672at2759"/>
<reference evidence="3 4" key="1">
    <citation type="submission" date="2018-08" db="EMBL/GenBank/DDBJ databases">
        <authorList>
            <person name="Laetsch R D."/>
            <person name="Stevens L."/>
            <person name="Kumar S."/>
            <person name="Blaxter L. M."/>
        </authorList>
    </citation>
    <scope>NUCLEOTIDE SEQUENCE [LARGE SCALE GENOMIC DNA]</scope>
</reference>
<proteinExistence type="predicted"/>
<dbReference type="Proteomes" id="UP000276991">
    <property type="component" value="Unassembled WGS sequence"/>
</dbReference>
<feature type="non-terminal residue" evidence="3">
    <location>
        <position position="255"/>
    </location>
</feature>
<keyword evidence="4" id="KW-1185">Reference proteome</keyword>
<feature type="compositionally biased region" description="Basic and acidic residues" evidence="2">
    <location>
        <begin position="237"/>
        <end position="248"/>
    </location>
</feature>
<dbReference type="STRING" id="6277.A0A498SMZ3"/>
<dbReference type="AlphaFoldDB" id="A0A498SMZ3"/>
<evidence type="ECO:0000313" key="4">
    <source>
        <dbReference type="Proteomes" id="UP000276991"/>
    </source>
</evidence>
<feature type="coiled-coil region" evidence="1">
    <location>
        <begin position="157"/>
        <end position="184"/>
    </location>
</feature>
<feature type="region of interest" description="Disordered" evidence="2">
    <location>
        <begin position="232"/>
        <end position="255"/>
    </location>
</feature>
<evidence type="ECO:0000313" key="3">
    <source>
        <dbReference type="EMBL" id="VBB33184.1"/>
    </source>
</evidence>
<dbReference type="EMBL" id="UPTC01002204">
    <property type="protein sequence ID" value="VBB33184.1"/>
    <property type="molecule type" value="Genomic_DNA"/>
</dbReference>
<evidence type="ECO:0000256" key="1">
    <source>
        <dbReference type="SAM" id="Coils"/>
    </source>
</evidence>
<accession>A0A498SMZ3</accession>
<sequence length="255" mass="28696">MVDKELAMKLAKRFNKLSFDMDDIREQSQSSSSSSPPPPPPPPPLLPLEKQQTPPFRAISENEWADMDKIIGETLHNLEITSRKLSNTVVPTAMNYAPQPFKKSMDTLPQVEMVNHSDNNKRNDSSVLSPKCAAPIVPIVHHKSSYHEQTKKFIHDDLVLQKERDELEAKLAKQRQKKPIMEAEIGTPFALTDINTVNETGIDSEIDKSQLIPPTKQLPPPVLPKSTSINFNLIESQRNDTRKSETISKKSNSSQ</sequence>